<comment type="caution">
    <text evidence="1">The sequence shown here is derived from an EMBL/GenBank/DDBJ whole genome shotgun (WGS) entry which is preliminary data.</text>
</comment>
<sequence>MAAQSFQPQDLECILQGFDAGRNVCSLSGRWCSKSLTQDEYIDKFSIDSVLVDFSNGKREKPAAWFFCKVATKDKGQNLDTFDDWWLTTR</sequence>
<gene>
    <name evidence="1" type="ORF">Aory05_000551800</name>
</gene>
<evidence type="ECO:0000313" key="1">
    <source>
        <dbReference type="EMBL" id="GMG46716.1"/>
    </source>
</evidence>
<name>A0ABQ6KRP4_ASPOZ</name>
<dbReference type="EMBL" id="BSYB01000020">
    <property type="protein sequence ID" value="GMG46716.1"/>
    <property type="molecule type" value="Genomic_DNA"/>
</dbReference>
<keyword evidence="2" id="KW-1185">Reference proteome</keyword>
<evidence type="ECO:0000313" key="2">
    <source>
        <dbReference type="Proteomes" id="UP001165189"/>
    </source>
</evidence>
<reference evidence="1" key="1">
    <citation type="submission" date="2023-04" db="EMBL/GenBank/DDBJ databases">
        <title>Aspergillus oryzae var. brunneus NBRC 4377.</title>
        <authorList>
            <person name="Ichikawa N."/>
            <person name="Sato H."/>
            <person name="Tonouchi N."/>
        </authorList>
    </citation>
    <scope>NUCLEOTIDE SEQUENCE</scope>
    <source>
        <strain evidence="1">NBRC 4377</strain>
    </source>
</reference>
<accession>A0ABQ6KRP4</accession>
<proteinExistence type="predicted"/>
<dbReference type="Proteomes" id="UP001165189">
    <property type="component" value="Unassembled WGS sequence"/>
</dbReference>
<organism evidence="1 2">
    <name type="scientific">Aspergillus oryzae var. brunneus</name>
    <dbReference type="NCBI Taxonomy" id="332754"/>
    <lineage>
        <taxon>Eukaryota</taxon>
        <taxon>Fungi</taxon>
        <taxon>Dikarya</taxon>
        <taxon>Ascomycota</taxon>
        <taxon>Pezizomycotina</taxon>
        <taxon>Eurotiomycetes</taxon>
        <taxon>Eurotiomycetidae</taxon>
        <taxon>Eurotiales</taxon>
        <taxon>Aspergillaceae</taxon>
        <taxon>Aspergillus</taxon>
        <taxon>Aspergillus subgen. Circumdati</taxon>
    </lineage>
</organism>
<protein>
    <submittedName>
        <fullName evidence="1">Unnamed protein product</fullName>
    </submittedName>
</protein>